<feature type="compositionally biased region" description="Polar residues" evidence="1">
    <location>
        <begin position="53"/>
        <end position="67"/>
    </location>
</feature>
<reference evidence="2 3" key="1">
    <citation type="submission" date="2019-06" db="EMBL/GenBank/DDBJ databases">
        <title>Wine fermentation using esterase from Monascus purpureus.</title>
        <authorList>
            <person name="Geng C."/>
            <person name="Zhang Y."/>
        </authorList>
    </citation>
    <scope>NUCLEOTIDE SEQUENCE [LARGE SCALE GENOMIC DNA]</scope>
    <source>
        <strain evidence="2">HQ1</strain>
    </source>
</reference>
<dbReference type="Proteomes" id="UP000319663">
    <property type="component" value="Unassembled WGS sequence"/>
</dbReference>
<feature type="compositionally biased region" description="Basic and acidic residues" evidence="1">
    <location>
        <begin position="26"/>
        <end position="37"/>
    </location>
</feature>
<name>A0A507QZS2_MONPU</name>
<keyword evidence="3" id="KW-1185">Reference proteome</keyword>
<accession>A0A507QZS2</accession>
<feature type="region of interest" description="Disordered" evidence="1">
    <location>
        <begin position="1"/>
        <end position="91"/>
    </location>
</feature>
<proteinExistence type="predicted"/>
<evidence type="ECO:0000313" key="3">
    <source>
        <dbReference type="Proteomes" id="UP000319663"/>
    </source>
</evidence>
<protein>
    <submittedName>
        <fullName evidence="2">Uncharacterized protein</fullName>
    </submittedName>
</protein>
<gene>
    <name evidence="2" type="ORF">MPDQ_003336</name>
</gene>
<dbReference type="EMBL" id="VIFY01000021">
    <property type="protein sequence ID" value="TQB75359.1"/>
    <property type="molecule type" value="Genomic_DNA"/>
</dbReference>
<organism evidence="2 3">
    <name type="scientific">Monascus purpureus</name>
    <name type="common">Red mold</name>
    <name type="synonym">Monascus anka</name>
    <dbReference type="NCBI Taxonomy" id="5098"/>
    <lineage>
        <taxon>Eukaryota</taxon>
        <taxon>Fungi</taxon>
        <taxon>Dikarya</taxon>
        <taxon>Ascomycota</taxon>
        <taxon>Pezizomycotina</taxon>
        <taxon>Eurotiomycetes</taxon>
        <taxon>Eurotiomycetidae</taxon>
        <taxon>Eurotiales</taxon>
        <taxon>Aspergillaceae</taxon>
        <taxon>Monascus</taxon>
    </lineage>
</organism>
<dbReference type="OrthoDB" id="4476768at2759"/>
<sequence>MPSSKTDTAIRYPESNNQKRRLRNVTQDRKAVDRMQREAGSQQRRREDATSWGVEQTMATSMNQEGNPQPDPSAFSDGWKARKSGATNSNDVDLYNAMHEDFD</sequence>
<evidence type="ECO:0000256" key="1">
    <source>
        <dbReference type="SAM" id="MobiDB-lite"/>
    </source>
</evidence>
<comment type="caution">
    <text evidence="2">The sequence shown here is derived from an EMBL/GenBank/DDBJ whole genome shotgun (WGS) entry which is preliminary data.</text>
</comment>
<dbReference type="AlphaFoldDB" id="A0A507QZS2"/>
<evidence type="ECO:0000313" key="2">
    <source>
        <dbReference type="EMBL" id="TQB75359.1"/>
    </source>
</evidence>